<dbReference type="EMBL" id="JACXVP010000003">
    <property type="protein sequence ID" value="KAG5615542.1"/>
    <property type="molecule type" value="Genomic_DNA"/>
</dbReference>
<organism evidence="2 3">
    <name type="scientific">Solanum commersonii</name>
    <name type="common">Commerson's wild potato</name>
    <name type="synonym">Commerson's nightshade</name>
    <dbReference type="NCBI Taxonomy" id="4109"/>
    <lineage>
        <taxon>Eukaryota</taxon>
        <taxon>Viridiplantae</taxon>
        <taxon>Streptophyta</taxon>
        <taxon>Embryophyta</taxon>
        <taxon>Tracheophyta</taxon>
        <taxon>Spermatophyta</taxon>
        <taxon>Magnoliopsida</taxon>
        <taxon>eudicotyledons</taxon>
        <taxon>Gunneridae</taxon>
        <taxon>Pentapetalae</taxon>
        <taxon>asterids</taxon>
        <taxon>lamiids</taxon>
        <taxon>Solanales</taxon>
        <taxon>Solanaceae</taxon>
        <taxon>Solanoideae</taxon>
        <taxon>Solaneae</taxon>
        <taxon>Solanum</taxon>
    </lineage>
</organism>
<keyword evidence="1" id="KW-0812">Transmembrane</keyword>
<sequence>MCILPKESSFFFRFRNPFTLHRNSIMVVITVTISDVSFVMTVLVIHFSPFIMEKHHRCWSIVIILYAVSSNLQYLSCNFSSEAEAPPSKKSRGRNIKVLVFLQAWGLNLMGAQTGPFVISPDMLVSEAKNGTLFC</sequence>
<keyword evidence="3" id="KW-1185">Reference proteome</keyword>
<accession>A0A9J5ZTG8</accession>
<evidence type="ECO:0000313" key="3">
    <source>
        <dbReference type="Proteomes" id="UP000824120"/>
    </source>
</evidence>
<gene>
    <name evidence="2" type="ORF">H5410_015366</name>
</gene>
<evidence type="ECO:0000313" key="2">
    <source>
        <dbReference type="EMBL" id="KAG5615542.1"/>
    </source>
</evidence>
<feature type="transmembrane region" description="Helical" evidence="1">
    <location>
        <begin position="98"/>
        <end position="119"/>
    </location>
</feature>
<name>A0A9J5ZTG8_SOLCO</name>
<keyword evidence="1" id="KW-1133">Transmembrane helix</keyword>
<evidence type="ECO:0000256" key="1">
    <source>
        <dbReference type="SAM" id="Phobius"/>
    </source>
</evidence>
<protein>
    <submittedName>
        <fullName evidence="2">Uncharacterized protein</fullName>
    </submittedName>
</protein>
<keyword evidence="1" id="KW-0472">Membrane</keyword>
<feature type="transmembrane region" description="Helical" evidence="1">
    <location>
        <begin position="25"/>
        <end position="47"/>
    </location>
</feature>
<reference evidence="2 3" key="1">
    <citation type="submission" date="2020-09" db="EMBL/GenBank/DDBJ databases">
        <title>De no assembly of potato wild relative species, Solanum commersonii.</title>
        <authorList>
            <person name="Cho K."/>
        </authorList>
    </citation>
    <scope>NUCLEOTIDE SEQUENCE [LARGE SCALE GENOMIC DNA]</scope>
    <source>
        <strain evidence="2">LZ3.2</strain>
        <tissue evidence="2">Leaf</tissue>
    </source>
</reference>
<dbReference type="AlphaFoldDB" id="A0A9J5ZTG8"/>
<proteinExistence type="predicted"/>
<dbReference type="Proteomes" id="UP000824120">
    <property type="component" value="Chromosome 3"/>
</dbReference>
<comment type="caution">
    <text evidence="2">The sequence shown here is derived from an EMBL/GenBank/DDBJ whole genome shotgun (WGS) entry which is preliminary data.</text>
</comment>